<keyword evidence="3" id="KW-0808">Transferase</keyword>
<dbReference type="InterPro" id="IPR011009">
    <property type="entry name" value="Kinase-like_dom_sf"/>
</dbReference>
<dbReference type="PANTHER" id="PTHR43671">
    <property type="entry name" value="SERINE/THREONINE-PROTEIN KINASE NEK"/>
    <property type="match status" value="1"/>
</dbReference>
<dbReference type="SUPFAM" id="SSF56112">
    <property type="entry name" value="Protein kinase-like (PK-like)"/>
    <property type="match status" value="1"/>
</dbReference>
<keyword evidence="5" id="KW-0418">Kinase</keyword>
<dbReference type="CDD" id="cd14014">
    <property type="entry name" value="STKc_PknB_like"/>
    <property type="match status" value="1"/>
</dbReference>
<evidence type="ECO:0000256" key="4">
    <source>
        <dbReference type="ARBA" id="ARBA00022741"/>
    </source>
</evidence>
<dbReference type="eggNOG" id="KOG1826">
    <property type="taxonomic scope" value="Eukaryota"/>
</dbReference>
<protein>
    <recommendedName>
        <fullName evidence="2">non-specific serine/threonine protein kinase</fullName>
        <ecNumber evidence="2">2.7.11.1</ecNumber>
    </recommendedName>
</protein>
<evidence type="ECO:0000313" key="11">
    <source>
        <dbReference type="Proteomes" id="UP000015100"/>
    </source>
</evidence>
<organism evidence="10 11">
    <name type="scientific">Dactylellina haptotyla (strain CBS 200.50)</name>
    <name type="common">Nematode-trapping fungus</name>
    <name type="synonym">Monacrosporium haptotylum</name>
    <dbReference type="NCBI Taxonomy" id="1284197"/>
    <lineage>
        <taxon>Eukaryota</taxon>
        <taxon>Fungi</taxon>
        <taxon>Dikarya</taxon>
        <taxon>Ascomycota</taxon>
        <taxon>Pezizomycotina</taxon>
        <taxon>Orbiliomycetes</taxon>
        <taxon>Orbiliales</taxon>
        <taxon>Orbiliaceae</taxon>
        <taxon>Dactylellina</taxon>
    </lineage>
</organism>
<dbReference type="Proteomes" id="UP000015100">
    <property type="component" value="Unassembled WGS sequence"/>
</dbReference>
<dbReference type="GO" id="GO:0004674">
    <property type="term" value="F:protein serine/threonine kinase activity"/>
    <property type="evidence" value="ECO:0007669"/>
    <property type="project" value="UniProtKB-EC"/>
</dbReference>
<accession>S8AQ42</accession>
<dbReference type="Gene3D" id="1.10.510.10">
    <property type="entry name" value="Transferase(Phosphotransferase) domain 1"/>
    <property type="match status" value="1"/>
</dbReference>
<dbReference type="STRING" id="1284197.S8AQ42"/>
<dbReference type="InterPro" id="IPR017441">
    <property type="entry name" value="Protein_kinase_ATP_BS"/>
</dbReference>
<proteinExistence type="inferred from homology"/>
<evidence type="ECO:0000256" key="8">
    <source>
        <dbReference type="SAM" id="MobiDB-lite"/>
    </source>
</evidence>
<evidence type="ECO:0000256" key="5">
    <source>
        <dbReference type="ARBA" id="ARBA00022777"/>
    </source>
</evidence>
<keyword evidence="6 7" id="KW-0067">ATP-binding</keyword>
<dbReference type="InterPro" id="IPR036770">
    <property type="entry name" value="Ankyrin_rpt-contain_sf"/>
</dbReference>
<keyword evidence="4 7" id="KW-0547">Nucleotide-binding</keyword>
<evidence type="ECO:0000259" key="9">
    <source>
        <dbReference type="PROSITE" id="PS50011"/>
    </source>
</evidence>
<dbReference type="SMART" id="SM00248">
    <property type="entry name" value="ANK"/>
    <property type="match status" value="3"/>
</dbReference>
<dbReference type="Gene3D" id="1.25.40.20">
    <property type="entry name" value="Ankyrin repeat-containing domain"/>
    <property type="match status" value="1"/>
</dbReference>
<evidence type="ECO:0000313" key="10">
    <source>
        <dbReference type="EMBL" id="EPS44969.1"/>
    </source>
</evidence>
<feature type="domain" description="Protein kinase" evidence="9">
    <location>
        <begin position="13"/>
        <end position="273"/>
    </location>
</feature>
<comment type="similarity">
    <text evidence="1">Belongs to the protein kinase superfamily. NEK Ser/Thr protein kinase family. NIMA subfamily.</text>
</comment>
<feature type="binding site" evidence="7">
    <location>
        <position position="42"/>
    </location>
    <ligand>
        <name>ATP</name>
        <dbReference type="ChEBI" id="CHEBI:30616"/>
    </ligand>
</feature>
<dbReference type="PROSITE" id="PS00107">
    <property type="entry name" value="PROTEIN_KINASE_ATP"/>
    <property type="match status" value="1"/>
</dbReference>
<sequence>MAHRQLTGKDPDYEFIMALGHGGFGSVAKVRRIRDGKVMACKVIDCRPDPNIFLFATREIKTWASFALSEKYIANFSQDVAWTERTKKVRLYMDFYEGGDLQRVIDQCRHEDTLVHPLMATYWAMEVARGVKACHDHGIIHRDLKPANETRPAWCHITDFGLGKFSNAAHLSGRNTLVSFIGTMGTAGFIAPETVAGSLSQNFSMKSDVYSLGCLLYALCSSEVPPPAGTTPMRIPEEYPKRLRNIITRCTDVDPNKRPNSREVANEISKAYVDILDDQKFGQMKSKLQSACSIPSPAPQPLGHSPLPPAPNQTWSRTRECCPQPIYRPIDGKGMSSESQKLYDERRRGSLKGVLGLNNPYSLDTQDELDDKLRYALFGNRPVAMDALIKAGANPRIKVFGSSVLSYTTKPYNSGDPDLTKAQYQTLRSYENCDWSNFENSELILFAVYANLDHCCVVLLSYGVMEYDHPNVVEDTTDPLLLSAVNGNVGIMEKLLEFGASLTTVQGAHGFNALHLTVLNWLSAKFTSKGEHMECARILLMVAPELINTPLKVGTTPIMMAVYRTVSLETSTLNLGMIKYLISMGANPYQKDKKGVNAFEMVKETLDIPRRLLVEKDGKIYNALKKSNFKS</sequence>
<gene>
    <name evidence="10" type="ORF">H072_952</name>
</gene>
<dbReference type="SUPFAM" id="SSF48403">
    <property type="entry name" value="Ankyrin repeat"/>
    <property type="match status" value="1"/>
</dbReference>
<dbReference type="PANTHER" id="PTHR43671:SF13">
    <property type="entry name" value="SERINE_THREONINE-PROTEIN KINASE NEK2"/>
    <property type="match status" value="1"/>
</dbReference>
<name>S8AQ42_DACHA</name>
<evidence type="ECO:0000256" key="3">
    <source>
        <dbReference type="ARBA" id="ARBA00022679"/>
    </source>
</evidence>
<dbReference type="HOGENOM" id="CLU_399017_0_0_1"/>
<keyword evidence="11" id="KW-1185">Reference proteome</keyword>
<dbReference type="InterPro" id="IPR050660">
    <property type="entry name" value="NEK_Ser/Thr_kinase"/>
</dbReference>
<dbReference type="EMBL" id="AQGS01000024">
    <property type="protein sequence ID" value="EPS44969.1"/>
    <property type="molecule type" value="Genomic_DNA"/>
</dbReference>
<dbReference type="GO" id="GO:0005524">
    <property type="term" value="F:ATP binding"/>
    <property type="evidence" value="ECO:0007669"/>
    <property type="project" value="UniProtKB-UniRule"/>
</dbReference>
<comment type="caution">
    <text evidence="10">The sequence shown here is derived from an EMBL/GenBank/DDBJ whole genome shotgun (WGS) entry which is preliminary data.</text>
</comment>
<reference evidence="11" key="2">
    <citation type="submission" date="2013-04" db="EMBL/GenBank/DDBJ databases">
        <title>Genomic mechanisms accounting for the adaptation to parasitism in nematode-trapping fungi.</title>
        <authorList>
            <person name="Ahren D.G."/>
        </authorList>
    </citation>
    <scope>NUCLEOTIDE SEQUENCE [LARGE SCALE GENOMIC DNA]</scope>
    <source>
        <strain evidence="11">CBS 200.50</strain>
    </source>
</reference>
<evidence type="ECO:0000256" key="7">
    <source>
        <dbReference type="PROSITE-ProRule" id="PRU10141"/>
    </source>
</evidence>
<dbReference type="SMART" id="SM00220">
    <property type="entry name" value="S_TKc"/>
    <property type="match status" value="1"/>
</dbReference>
<reference evidence="10 11" key="1">
    <citation type="journal article" date="2013" name="PLoS Genet.">
        <title>Genomic mechanisms accounting for the adaptation to parasitism in nematode-trapping fungi.</title>
        <authorList>
            <person name="Meerupati T."/>
            <person name="Andersson K.M."/>
            <person name="Friman E."/>
            <person name="Kumar D."/>
            <person name="Tunlid A."/>
            <person name="Ahren D."/>
        </authorList>
    </citation>
    <scope>NUCLEOTIDE SEQUENCE [LARGE SCALE GENOMIC DNA]</scope>
    <source>
        <strain evidence="10 11">CBS 200.50</strain>
    </source>
</reference>
<dbReference type="Pfam" id="PF00069">
    <property type="entry name" value="Pkinase"/>
    <property type="match status" value="1"/>
</dbReference>
<dbReference type="InterPro" id="IPR002110">
    <property type="entry name" value="Ankyrin_rpt"/>
</dbReference>
<dbReference type="OrthoDB" id="310217at2759"/>
<dbReference type="AlphaFoldDB" id="S8AQ42"/>
<dbReference type="InterPro" id="IPR000719">
    <property type="entry name" value="Prot_kinase_dom"/>
</dbReference>
<evidence type="ECO:0000256" key="2">
    <source>
        <dbReference type="ARBA" id="ARBA00012513"/>
    </source>
</evidence>
<dbReference type="PROSITE" id="PS50011">
    <property type="entry name" value="PROTEIN_KINASE_DOM"/>
    <property type="match status" value="1"/>
</dbReference>
<evidence type="ECO:0000256" key="6">
    <source>
        <dbReference type="ARBA" id="ARBA00022840"/>
    </source>
</evidence>
<evidence type="ECO:0000256" key="1">
    <source>
        <dbReference type="ARBA" id="ARBA00010886"/>
    </source>
</evidence>
<feature type="compositionally biased region" description="Pro residues" evidence="8">
    <location>
        <begin position="296"/>
        <end position="311"/>
    </location>
</feature>
<feature type="region of interest" description="Disordered" evidence="8">
    <location>
        <begin position="292"/>
        <end position="317"/>
    </location>
</feature>
<dbReference type="EC" id="2.7.11.1" evidence="2"/>